<dbReference type="FunFam" id="3.30.160.60:FF:000045">
    <property type="entry name" value="ZFP69 zinc finger protein B"/>
    <property type="match status" value="1"/>
</dbReference>
<feature type="transmembrane region" description="Helical" evidence="12">
    <location>
        <begin position="67"/>
        <end position="86"/>
    </location>
</feature>
<feature type="compositionally biased region" description="Polar residues" evidence="11">
    <location>
        <begin position="344"/>
        <end position="356"/>
    </location>
</feature>
<keyword evidence="3" id="KW-0677">Repeat</keyword>
<feature type="compositionally biased region" description="Pro residues" evidence="11">
    <location>
        <begin position="722"/>
        <end position="732"/>
    </location>
</feature>
<evidence type="ECO:0000256" key="11">
    <source>
        <dbReference type="SAM" id="MobiDB-lite"/>
    </source>
</evidence>
<dbReference type="FunFam" id="3.30.160.60:FF:000395">
    <property type="entry name" value="zinc finger protein 513"/>
    <property type="match status" value="1"/>
</dbReference>
<evidence type="ECO:0000256" key="3">
    <source>
        <dbReference type="ARBA" id="ARBA00022737"/>
    </source>
</evidence>
<feature type="compositionally biased region" description="Basic and acidic residues" evidence="11">
    <location>
        <begin position="943"/>
        <end position="955"/>
    </location>
</feature>
<proteinExistence type="predicted"/>
<evidence type="ECO:0000256" key="10">
    <source>
        <dbReference type="PROSITE-ProRule" id="PRU00042"/>
    </source>
</evidence>
<protein>
    <recommendedName>
        <fullName evidence="13">C2H2-type domain-containing protein</fullName>
    </recommendedName>
</protein>
<dbReference type="PANTHER" id="PTHR23226">
    <property type="entry name" value="ZINC FINGER AND SCAN DOMAIN-CONTAINING"/>
    <property type="match status" value="1"/>
</dbReference>
<feature type="compositionally biased region" description="Low complexity" evidence="11">
    <location>
        <begin position="1601"/>
        <end position="1662"/>
    </location>
</feature>
<feature type="domain" description="C2H2-type" evidence="13">
    <location>
        <begin position="1352"/>
        <end position="1379"/>
    </location>
</feature>
<feature type="compositionally biased region" description="Basic and acidic residues" evidence="11">
    <location>
        <begin position="367"/>
        <end position="384"/>
    </location>
</feature>
<organism evidence="14 15">
    <name type="scientific">Elysia crispata</name>
    <name type="common">lettuce slug</name>
    <dbReference type="NCBI Taxonomy" id="231223"/>
    <lineage>
        <taxon>Eukaryota</taxon>
        <taxon>Metazoa</taxon>
        <taxon>Spiralia</taxon>
        <taxon>Lophotrochozoa</taxon>
        <taxon>Mollusca</taxon>
        <taxon>Gastropoda</taxon>
        <taxon>Heterobranchia</taxon>
        <taxon>Euthyneura</taxon>
        <taxon>Panpulmonata</taxon>
        <taxon>Sacoglossa</taxon>
        <taxon>Placobranchoidea</taxon>
        <taxon>Plakobranchidae</taxon>
        <taxon>Elysia</taxon>
    </lineage>
</organism>
<sequence length="1670" mass="180286">MTGRAGRSSISASDPGKVVLAENSACACLPEPSDRTLFLRLQRLHTPYGYSSGAVDKERSPKANSNLVFPAFSVCVRISAVLAFWWPRRGFYWARRKKEPLYDPLGQSKLQGVIEAVIGFCQRRLAYTPRSVISRGEPQHWLSPATVLCVRSRGASLAALMIVCANPLGTGVSSAAIIGTASSPDQVERETVPQTESSRLAVAQSGALGWDSAVTGPETSHPVILFACHQPEAVGASVTVRSGETSKCQVLGLLEKPAALDSRRISTVSHGAPRQAHGEHDLIGEEDVGGDADHDGHRVLARCTGVGSPEGTSMTHSPRSKLGVSDTSSQVQHHQQHQQHSRETNVYLTSSTTPATYESGELGQPSREWRRPPDSSEAGGEKGSSRHGPPTPAVQYVCPPGAAETWAAEESVFLRSSEQRGVHHSHRDEQQERQRLLCDRSSVPQYHHDYSETYVRAYVSQHGQTHAPSPPICQEFHGRPQPSLVVARSRHHSGDEGLLQGRRHQPHEQFLPFRASPPIFTQAAAFPIQTPLTCSEHLSQHYHKPTVSSGWDRSRKEATRQLSRGYSEVMDPSQHSAQGKSTETPGARESGEQPSLAHQQSGSYDQSTLAVAHGGDVRHSARPANVPEIQMTELLSEAEQAAPWMSHTPDNLSPTVQIVQKLSQATVSDSKGLDSPVISSPASTSPRTHKSLALQVPTSDRSPSLSPPSAHKQRQLFVFPEVGPPRQQPSPPVTLRGAAGGLGQANPSSSLEAAGLSVSVASIKAEHLRWRHVSSGSSGDSSTTGDVVLAPKPPAPPGLATSKSTPVGLGASARYDSGHSHHRHRFSSGDTDVDDTLIDSETGSSVAEEDSGSSREQSPFSGFPDTPGLMPSSHSPGGSRRASPLGRRCSPSSRRPLHRQRVVGGYEEDLEGDQGGDGDRDEERLQPPKFKRRLHERYVSSLKGDRQNEQERSGEDAGMADVSGLQQSVKMSTSSSPSRVIIQSSSDSGVDIKPTLKLESVSDDGDEESSSMPKSPRRSFTDESSYKTDSHELSADEGDVFMEPATRFPLPPPVAPHHHFSFPQGKPRIQQPHGPLDLSRGPLSPGMIMSMPSSSSSLAFQQHGGLYRSSASMPTDSDTPTSSPGGVKSAQASPSGQHYSPLYRHGHRLSYSSHGLVSPQSSSQSPLCSVPEGNRIFNFNMPSPYDPGAASSSGVGGGLSDSDIISPSPLSPRFFTFPSISPSQSTSGVPLVGSMHDVNRLAVSPRALYPTSTPLHSTMRASSKAVAHVKWENFSKRSFSDSDVAYQCVVCGQAFPSNDNLAKHMAKHLPTETVRSGPDNSKVHYCKICDRSFSRSDMLTRHMRLHTGLKPYECIDCGQVFSRSDHLNTHKRTHTGEKPYRCPHCPYAACRRDMITRHMRTHNTGKRSSSHAHQGKRGRFLSMPEDDSSGFESGTKPSKSSGSSADTLEGNGGKGPPHSSLSSIDSLDLELGHGQPLYHMEGSEFHTHKGRGSRDFQASVESMTSSGGQPRTSTSSRESEEPDDWGPGLLSHSAPTAAFRKGEASVRHHPGASMSSSGSSHHESSSYFQDNQTQQQQQVRVPSPHPRGYFYPHGPPPLTPTSPAQQQQQQHYQHQYPQQYQQPSAHLHPHQHQQPQQARHYPSGGSSSSSSSGSRSHHSSSSAPTRESDS</sequence>
<accession>A0AAE0Z4J8</accession>
<keyword evidence="4 10" id="KW-0863">Zinc-finger</keyword>
<evidence type="ECO:0000256" key="7">
    <source>
        <dbReference type="ARBA" id="ARBA00023125"/>
    </source>
</evidence>
<gene>
    <name evidence="14" type="ORF">RRG08_031673</name>
</gene>
<keyword evidence="2" id="KW-0479">Metal-binding</keyword>
<evidence type="ECO:0000313" key="14">
    <source>
        <dbReference type="EMBL" id="KAK3761996.1"/>
    </source>
</evidence>
<feature type="compositionally biased region" description="Low complexity" evidence="11">
    <location>
        <begin position="773"/>
        <end position="790"/>
    </location>
</feature>
<keyword evidence="7" id="KW-0238">DNA-binding</keyword>
<dbReference type="InterPro" id="IPR036236">
    <property type="entry name" value="Znf_C2H2_sf"/>
</dbReference>
<feature type="compositionally biased region" description="Basic and acidic residues" evidence="11">
    <location>
        <begin position="1019"/>
        <end position="1034"/>
    </location>
</feature>
<keyword evidence="12" id="KW-0472">Membrane</keyword>
<evidence type="ECO:0000256" key="5">
    <source>
        <dbReference type="ARBA" id="ARBA00022833"/>
    </source>
</evidence>
<feature type="compositionally biased region" description="Low complexity" evidence="11">
    <location>
        <begin position="1109"/>
        <end position="1124"/>
    </location>
</feature>
<comment type="caution">
    <text evidence="14">The sequence shown here is derived from an EMBL/GenBank/DDBJ whole genome shotgun (WGS) entry which is preliminary data.</text>
</comment>
<evidence type="ECO:0000256" key="9">
    <source>
        <dbReference type="ARBA" id="ARBA00023242"/>
    </source>
</evidence>
<reference evidence="14" key="1">
    <citation type="journal article" date="2023" name="G3 (Bethesda)">
        <title>A reference genome for the long-term kleptoplast-retaining sea slug Elysia crispata morphotype clarki.</title>
        <authorList>
            <person name="Eastman K.E."/>
            <person name="Pendleton A.L."/>
            <person name="Shaikh M.A."/>
            <person name="Suttiyut T."/>
            <person name="Ogas R."/>
            <person name="Tomko P."/>
            <person name="Gavelis G."/>
            <person name="Widhalm J.R."/>
            <person name="Wisecaver J.H."/>
        </authorList>
    </citation>
    <scope>NUCLEOTIDE SEQUENCE</scope>
    <source>
        <strain evidence="14">ECLA1</strain>
    </source>
</reference>
<feature type="compositionally biased region" description="Polar residues" evidence="11">
    <location>
        <begin position="573"/>
        <end position="584"/>
    </location>
</feature>
<feature type="compositionally biased region" description="Low complexity" evidence="11">
    <location>
        <begin position="1551"/>
        <end position="1578"/>
    </location>
</feature>
<name>A0AAE0Z4J8_9GAST</name>
<feature type="domain" description="C2H2-type" evidence="13">
    <location>
        <begin position="1324"/>
        <end position="1351"/>
    </location>
</feature>
<evidence type="ECO:0000313" key="15">
    <source>
        <dbReference type="Proteomes" id="UP001283361"/>
    </source>
</evidence>
<feature type="compositionally biased region" description="Polar residues" evidence="11">
    <location>
        <begin position="1499"/>
        <end position="1510"/>
    </location>
</feature>
<feature type="region of interest" description="Disordered" evidence="11">
    <location>
        <begin position="1485"/>
        <end position="1670"/>
    </location>
</feature>
<feature type="region of interest" description="Disordered" evidence="11">
    <location>
        <begin position="544"/>
        <end position="606"/>
    </location>
</feature>
<keyword evidence="8" id="KW-0804">Transcription</keyword>
<feature type="region of interest" description="Disordered" evidence="11">
    <location>
        <begin position="771"/>
        <end position="1143"/>
    </location>
</feature>
<dbReference type="PROSITE" id="PS50157">
    <property type="entry name" value="ZINC_FINGER_C2H2_2"/>
    <property type="match status" value="4"/>
</dbReference>
<keyword evidence="5" id="KW-0862">Zinc</keyword>
<keyword evidence="6" id="KW-0805">Transcription regulation</keyword>
<dbReference type="PROSITE" id="PS00028">
    <property type="entry name" value="ZINC_FINGER_C2H2_1"/>
    <property type="match status" value="3"/>
</dbReference>
<feature type="region of interest" description="Disordered" evidence="11">
    <location>
        <begin position="267"/>
        <end position="394"/>
    </location>
</feature>
<evidence type="ECO:0000259" key="13">
    <source>
        <dbReference type="PROSITE" id="PS50157"/>
    </source>
</evidence>
<comment type="subcellular location">
    <subcellularLocation>
        <location evidence="1">Nucleus</location>
    </subcellularLocation>
</comment>
<dbReference type="Proteomes" id="UP001283361">
    <property type="component" value="Unassembled WGS sequence"/>
</dbReference>
<dbReference type="GO" id="GO:0005634">
    <property type="term" value="C:nucleus"/>
    <property type="evidence" value="ECO:0007669"/>
    <property type="project" value="UniProtKB-SubCell"/>
</dbReference>
<feature type="compositionally biased region" description="Low complexity" evidence="11">
    <location>
        <begin position="1081"/>
        <end position="1098"/>
    </location>
</feature>
<feature type="domain" description="C2H2-type" evidence="13">
    <location>
        <begin position="1380"/>
        <end position="1407"/>
    </location>
</feature>
<evidence type="ECO:0000256" key="8">
    <source>
        <dbReference type="ARBA" id="ARBA00023163"/>
    </source>
</evidence>
<dbReference type="FunFam" id="3.30.160.60:FF:001498">
    <property type="entry name" value="Zinc finger protein 404"/>
    <property type="match status" value="1"/>
</dbReference>
<keyword evidence="15" id="KW-1185">Reference proteome</keyword>
<feature type="domain" description="C2H2-type" evidence="13">
    <location>
        <begin position="1286"/>
        <end position="1313"/>
    </location>
</feature>
<dbReference type="SMART" id="SM00355">
    <property type="entry name" value="ZnF_C2H2"/>
    <property type="match status" value="4"/>
</dbReference>
<dbReference type="Gene3D" id="3.30.160.60">
    <property type="entry name" value="Classic Zinc Finger"/>
    <property type="match status" value="3"/>
</dbReference>
<keyword evidence="9" id="KW-0539">Nucleus</keyword>
<feature type="compositionally biased region" description="Polar residues" evidence="11">
    <location>
        <begin position="677"/>
        <end position="686"/>
    </location>
</feature>
<evidence type="ECO:0000256" key="1">
    <source>
        <dbReference type="ARBA" id="ARBA00004123"/>
    </source>
</evidence>
<dbReference type="GO" id="GO:0000978">
    <property type="term" value="F:RNA polymerase II cis-regulatory region sequence-specific DNA binding"/>
    <property type="evidence" value="ECO:0007669"/>
    <property type="project" value="TreeGrafter"/>
</dbReference>
<feature type="compositionally biased region" description="Basic and acidic residues" evidence="11">
    <location>
        <begin position="917"/>
        <end position="926"/>
    </location>
</feature>
<evidence type="ECO:0000256" key="6">
    <source>
        <dbReference type="ARBA" id="ARBA00023015"/>
    </source>
</evidence>
<feature type="region of interest" description="Disordered" evidence="11">
    <location>
        <begin position="666"/>
        <end position="746"/>
    </location>
</feature>
<dbReference type="SUPFAM" id="SSF57667">
    <property type="entry name" value="beta-beta-alpha zinc fingers"/>
    <property type="match status" value="2"/>
</dbReference>
<dbReference type="GO" id="GO:0008270">
    <property type="term" value="F:zinc ion binding"/>
    <property type="evidence" value="ECO:0007669"/>
    <property type="project" value="UniProtKB-KW"/>
</dbReference>
<feature type="region of interest" description="Disordered" evidence="11">
    <location>
        <begin position="1401"/>
        <end position="1464"/>
    </location>
</feature>
<evidence type="ECO:0000256" key="12">
    <source>
        <dbReference type="SAM" id="Phobius"/>
    </source>
</evidence>
<feature type="compositionally biased region" description="Basic residues" evidence="11">
    <location>
        <begin position="1401"/>
        <end position="1419"/>
    </location>
</feature>
<keyword evidence="12" id="KW-1133">Transmembrane helix</keyword>
<dbReference type="PANTHER" id="PTHR23226:SF362">
    <property type="entry name" value="PROTEIN CBG19812"/>
    <property type="match status" value="1"/>
</dbReference>
<keyword evidence="12" id="KW-0812">Transmembrane</keyword>
<dbReference type="InterPro" id="IPR013087">
    <property type="entry name" value="Znf_C2H2_type"/>
</dbReference>
<feature type="compositionally biased region" description="Low complexity" evidence="11">
    <location>
        <begin position="1433"/>
        <end position="1444"/>
    </location>
</feature>
<evidence type="ECO:0000256" key="4">
    <source>
        <dbReference type="ARBA" id="ARBA00022771"/>
    </source>
</evidence>
<dbReference type="Pfam" id="PF00096">
    <property type="entry name" value="zf-C2H2"/>
    <property type="match status" value="4"/>
</dbReference>
<evidence type="ECO:0000256" key="2">
    <source>
        <dbReference type="ARBA" id="ARBA00022723"/>
    </source>
</evidence>
<dbReference type="GO" id="GO:0000981">
    <property type="term" value="F:DNA-binding transcription factor activity, RNA polymerase II-specific"/>
    <property type="evidence" value="ECO:0007669"/>
    <property type="project" value="TreeGrafter"/>
</dbReference>
<feature type="compositionally biased region" description="Acidic residues" evidence="11">
    <location>
        <begin position="906"/>
        <end position="916"/>
    </location>
</feature>
<feature type="compositionally biased region" description="Polar residues" evidence="11">
    <location>
        <begin position="592"/>
        <end position="606"/>
    </location>
</feature>
<dbReference type="EMBL" id="JAWDGP010004779">
    <property type="protein sequence ID" value="KAK3761996.1"/>
    <property type="molecule type" value="Genomic_DNA"/>
</dbReference>
<feature type="compositionally biased region" description="Low complexity" evidence="11">
    <location>
        <begin position="972"/>
        <end position="988"/>
    </location>
</feature>